<proteinExistence type="predicted"/>
<reference evidence="3" key="1">
    <citation type="journal article" date="2013" name="Nature">
        <title>Draft genome of the wheat A-genome progenitor Triticum urartu.</title>
        <authorList>
            <person name="Ling H.Q."/>
            <person name="Zhao S."/>
            <person name="Liu D."/>
            <person name="Wang J."/>
            <person name="Sun H."/>
            <person name="Zhang C."/>
            <person name="Fan H."/>
            <person name="Li D."/>
            <person name="Dong L."/>
            <person name="Tao Y."/>
            <person name="Gao C."/>
            <person name="Wu H."/>
            <person name="Li Y."/>
            <person name="Cui Y."/>
            <person name="Guo X."/>
            <person name="Zheng S."/>
            <person name="Wang B."/>
            <person name="Yu K."/>
            <person name="Liang Q."/>
            <person name="Yang W."/>
            <person name="Lou X."/>
            <person name="Chen J."/>
            <person name="Feng M."/>
            <person name="Jian J."/>
            <person name="Zhang X."/>
            <person name="Luo G."/>
            <person name="Jiang Y."/>
            <person name="Liu J."/>
            <person name="Wang Z."/>
            <person name="Sha Y."/>
            <person name="Zhang B."/>
            <person name="Wu H."/>
            <person name="Tang D."/>
            <person name="Shen Q."/>
            <person name="Xue P."/>
            <person name="Zou S."/>
            <person name="Wang X."/>
            <person name="Liu X."/>
            <person name="Wang F."/>
            <person name="Yang Y."/>
            <person name="An X."/>
            <person name="Dong Z."/>
            <person name="Zhang K."/>
            <person name="Zhang X."/>
            <person name="Luo M.C."/>
            <person name="Dvorak J."/>
            <person name="Tong Y."/>
            <person name="Wang J."/>
            <person name="Yang H."/>
            <person name="Li Z."/>
            <person name="Wang D."/>
            <person name="Zhang A."/>
            <person name="Wang J."/>
        </authorList>
    </citation>
    <scope>NUCLEOTIDE SEQUENCE</scope>
    <source>
        <strain evidence="3">cv. G1812</strain>
    </source>
</reference>
<name>A0A8R7P3E4_TRIUA</name>
<feature type="compositionally biased region" description="Low complexity" evidence="1">
    <location>
        <begin position="14"/>
        <end position="24"/>
    </location>
</feature>
<dbReference type="Gramene" id="TuG1812G0100003101.01.T01">
    <property type="protein sequence ID" value="TuG1812G0100003101.01.T01.cds261005"/>
    <property type="gene ID" value="TuG1812G0100003101.01"/>
</dbReference>
<accession>A0A8R7P3E4</accession>
<organism evidence="2 3">
    <name type="scientific">Triticum urartu</name>
    <name type="common">Red wild einkorn</name>
    <name type="synonym">Crithodium urartu</name>
    <dbReference type="NCBI Taxonomy" id="4572"/>
    <lineage>
        <taxon>Eukaryota</taxon>
        <taxon>Viridiplantae</taxon>
        <taxon>Streptophyta</taxon>
        <taxon>Embryophyta</taxon>
        <taxon>Tracheophyta</taxon>
        <taxon>Spermatophyta</taxon>
        <taxon>Magnoliopsida</taxon>
        <taxon>Liliopsida</taxon>
        <taxon>Poales</taxon>
        <taxon>Poaceae</taxon>
        <taxon>BOP clade</taxon>
        <taxon>Pooideae</taxon>
        <taxon>Triticodae</taxon>
        <taxon>Triticeae</taxon>
        <taxon>Triticinae</taxon>
        <taxon>Triticum</taxon>
    </lineage>
</organism>
<keyword evidence="3" id="KW-1185">Reference proteome</keyword>
<protein>
    <submittedName>
        <fullName evidence="2">Uncharacterized protein</fullName>
    </submittedName>
</protein>
<evidence type="ECO:0000313" key="2">
    <source>
        <dbReference type="EnsemblPlants" id="TuG1812G0100003101.01.T01.cds261005"/>
    </source>
</evidence>
<sequence>MPCSLSSERKARESLPISRRTPSRSIRFEMSSPSLGVSMPYRHDPTTGGLAMRMCTSRAPASRSSRTILLDVVPRTRESSTTTTLLPRITPRTGANLSFTARSRIACVGWMKLRPL</sequence>
<dbReference type="Proteomes" id="UP000015106">
    <property type="component" value="Chromosome 1"/>
</dbReference>
<reference evidence="2" key="3">
    <citation type="submission" date="2022-06" db="UniProtKB">
        <authorList>
            <consortium name="EnsemblPlants"/>
        </authorList>
    </citation>
    <scope>IDENTIFICATION</scope>
</reference>
<feature type="region of interest" description="Disordered" evidence="1">
    <location>
        <begin position="1"/>
        <end position="24"/>
    </location>
</feature>
<reference evidence="2" key="2">
    <citation type="submission" date="2018-03" db="EMBL/GenBank/DDBJ databases">
        <title>The Triticum urartu genome reveals the dynamic nature of wheat genome evolution.</title>
        <authorList>
            <person name="Ling H."/>
            <person name="Ma B."/>
            <person name="Shi X."/>
            <person name="Liu H."/>
            <person name="Dong L."/>
            <person name="Sun H."/>
            <person name="Cao Y."/>
            <person name="Gao Q."/>
            <person name="Zheng S."/>
            <person name="Li Y."/>
            <person name="Yu Y."/>
            <person name="Du H."/>
            <person name="Qi M."/>
            <person name="Li Y."/>
            <person name="Yu H."/>
            <person name="Cui Y."/>
            <person name="Wang N."/>
            <person name="Chen C."/>
            <person name="Wu H."/>
            <person name="Zhao Y."/>
            <person name="Zhang J."/>
            <person name="Li Y."/>
            <person name="Zhou W."/>
            <person name="Zhang B."/>
            <person name="Hu W."/>
            <person name="Eijk M."/>
            <person name="Tang J."/>
            <person name="Witsenboer H."/>
            <person name="Zhao S."/>
            <person name="Li Z."/>
            <person name="Zhang A."/>
            <person name="Wang D."/>
            <person name="Liang C."/>
        </authorList>
    </citation>
    <scope>NUCLEOTIDE SEQUENCE [LARGE SCALE GENOMIC DNA]</scope>
    <source>
        <strain evidence="2">cv. G1812</strain>
    </source>
</reference>
<dbReference type="EnsemblPlants" id="TuG1812G0100003101.01.T01">
    <property type="protein sequence ID" value="TuG1812G0100003101.01.T01.cds261005"/>
    <property type="gene ID" value="TuG1812G0100003101.01"/>
</dbReference>
<evidence type="ECO:0000256" key="1">
    <source>
        <dbReference type="SAM" id="MobiDB-lite"/>
    </source>
</evidence>
<dbReference type="AlphaFoldDB" id="A0A8R7P3E4"/>
<evidence type="ECO:0000313" key="3">
    <source>
        <dbReference type="Proteomes" id="UP000015106"/>
    </source>
</evidence>